<evidence type="ECO:0000313" key="2">
    <source>
        <dbReference type="EMBL" id="WWD09260.1"/>
    </source>
</evidence>
<proteinExistence type="predicted"/>
<dbReference type="AlphaFoldDB" id="A0AAX4KS51"/>
<dbReference type="KEGG" id="ker:91106183"/>
<dbReference type="RefSeq" id="XP_066087227.1">
    <property type="nucleotide sequence ID" value="XM_066231130.1"/>
</dbReference>
<feature type="region of interest" description="Disordered" evidence="1">
    <location>
        <begin position="1"/>
        <end position="47"/>
    </location>
</feature>
<feature type="compositionally biased region" description="Low complexity" evidence="1">
    <location>
        <begin position="24"/>
        <end position="35"/>
    </location>
</feature>
<gene>
    <name evidence="2" type="ORF">V865_007382</name>
</gene>
<dbReference type="GeneID" id="91106183"/>
<name>A0AAX4KS51_9TREE</name>
<organism evidence="2 3">
    <name type="scientific">Kwoniella europaea PYCC6329</name>
    <dbReference type="NCBI Taxonomy" id="1423913"/>
    <lineage>
        <taxon>Eukaryota</taxon>
        <taxon>Fungi</taxon>
        <taxon>Dikarya</taxon>
        <taxon>Basidiomycota</taxon>
        <taxon>Agaricomycotina</taxon>
        <taxon>Tremellomycetes</taxon>
        <taxon>Tremellales</taxon>
        <taxon>Cryptococcaceae</taxon>
        <taxon>Kwoniella</taxon>
    </lineage>
</organism>
<feature type="region of interest" description="Disordered" evidence="1">
    <location>
        <begin position="165"/>
        <end position="189"/>
    </location>
</feature>
<dbReference type="Proteomes" id="UP001358614">
    <property type="component" value="Chromosome 2"/>
</dbReference>
<protein>
    <submittedName>
        <fullName evidence="2">Uncharacterized protein</fullName>
    </submittedName>
</protein>
<evidence type="ECO:0000313" key="3">
    <source>
        <dbReference type="Proteomes" id="UP001358614"/>
    </source>
</evidence>
<feature type="compositionally biased region" description="Low complexity" evidence="1">
    <location>
        <begin position="170"/>
        <end position="184"/>
    </location>
</feature>
<keyword evidence="3" id="KW-1185">Reference proteome</keyword>
<sequence>MQTTHTCSSPAIPAITLHKPTAGSTTESEPTTTSPYLSGSPRNPNDYISLKEQRPRHKLKLFKGAIHAIKTDDWQSWIQRKNRHDLGHLAYESKEPPAQALVRLKRSRRRVGKETKHAKNERLKKETCIAVHDSESTASALLDGSTGQSASGILTTASDLAIASSPDVGATTTPITTSASTTTTLQPESATDTIDSLACSYSALMSAQNHLK</sequence>
<reference evidence="2 3" key="1">
    <citation type="submission" date="2024-01" db="EMBL/GenBank/DDBJ databases">
        <title>Comparative genomics of Cryptococcus and Kwoniella reveals pathogenesis evolution and contrasting modes of karyotype evolution via chromosome fusion or intercentromeric recombination.</title>
        <authorList>
            <person name="Coelho M.A."/>
            <person name="David-Palma M."/>
            <person name="Shea T."/>
            <person name="Bowers K."/>
            <person name="McGinley-Smith S."/>
            <person name="Mohammad A.W."/>
            <person name="Gnirke A."/>
            <person name="Yurkov A.M."/>
            <person name="Nowrousian M."/>
            <person name="Sun S."/>
            <person name="Cuomo C.A."/>
            <person name="Heitman J."/>
        </authorList>
    </citation>
    <scope>NUCLEOTIDE SEQUENCE [LARGE SCALE GENOMIC DNA]</scope>
    <source>
        <strain evidence="2 3">PYCC6329</strain>
    </source>
</reference>
<accession>A0AAX4KS51</accession>
<dbReference type="EMBL" id="CP144090">
    <property type="protein sequence ID" value="WWD09260.1"/>
    <property type="molecule type" value="Genomic_DNA"/>
</dbReference>
<evidence type="ECO:0000256" key="1">
    <source>
        <dbReference type="SAM" id="MobiDB-lite"/>
    </source>
</evidence>